<evidence type="ECO:0000313" key="2">
    <source>
        <dbReference type="Proteomes" id="UP001295740"/>
    </source>
</evidence>
<sequence length="236" mass="27573">MKLSDVSEDWYLGSPMRSTIRYMLETGYEQWGFLIYRCTYGDDDAWDSYMAYLREEVHSDLDHSGCDVLLEQYARWTVVEDESLLDGASKDQVRRRFVAWRDRHSDSVFQWPPPRARQPRFAYCLYVDQKCLDTLHPHVEAKSAANRRDRPPPPLVAAVIDGDFHEGRFDSHAREGETYPPVEGCAKKYVGWQYYSARCLAGLYENLQIEHMDGYFSYQRPPAIGPWCSRSMDDLV</sequence>
<organism evidence="1 2">
    <name type="scientific">Anthostomella pinea</name>
    <dbReference type="NCBI Taxonomy" id="933095"/>
    <lineage>
        <taxon>Eukaryota</taxon>
        <taxon>Fungi</taxon>
        <taxon>Dikarya</taxon>
        <taxon>Ascomycota</taxon>
        <taxon>Pezizomycotina</taxon>
        <taxon>Sordariomycetes</taxon>
        <taxon>Xylariomycetidae</taxon>
        <taxon>Xylariales</taxon>
        <taxon>Xylariaceae</taxon>
        <taxon>Anthostomella</taxon>
    </lineage>
</organism>
<dbReference type="AlphaFoldDB" id="A0AAI8VCA8"/>
<protein>
    <submittedName>
        <fullName evidence="1">Uu.00g096450.m01.CDS01</fullName>
    </submittedName>
</protein>
<keyword evidence="2" id="KW-1185">Reference proteome</keyword>
<dbReference type="EMBL" id="CAUWAG010000004">
    <property type="protein sequence ID" value="CAJ2502251.1"/>
    <property type="molecule type" value="Genomic_DNA"/>
</dbReference>
<name>A0AAI8VCA8_9PEZI</name>
<evidence type="ECO:0000313" key="1">
    <source>
        <dbReference type="EMBL" id="CAJ2502251.1"/>
    </source>
</evidence>
<reference evidence="1" key="1">
    <citation type="submission" date="2023-10" db="EMBL/GenBank/DDBJ databases">
        <authorList>
            <person name="Hackl T."/>
        </authorList>
    </citation>
    <scope>NUCLEOTIDE SEQUENCE</scope>
</reference>
<accession>A0AAI8VCA8</accession>
<proteinExistence type="predicted"/>
<comment type="caution">
    <text evidence="1">The sequence shown here is derived from an EMBL/GenBank/DDBJ whole genome shotgun (WGS) entry which is preliminary data.</text>
</comment>
<gene>
    <name evidence="1" type="ORF">KHLLAP_LOCUS2719</name>
</gene>
<dbReference type="Proteomes" id="UP001295740">
    <property type="component" value="Unassembled WGS sequence"/>
</dbReference>